<sequence>MMEIGDHFKRKGRTEEQDLGEEVILVVIYLGEAQVSRGVVEMMDCLTGVALDHSFLKEQDSKLCCYAVSLYKHHTPSNFLTHPILLIQGVCKVLQHFICSLVRKMKYMMS</sequence>
<organism evidence="2">
    <name type="scientific">Arion vulgaris</name>
    <dbReference type="NCBI Taxonomy" id="1028688"/>
    <lineage>
        <taxon>Eukaryota</taxon>
        <taxon>Metazoa</taxon>
        <taxon>Spiralia</taxon>
        <taxon>Lophotrochozoa</taxon>
        <taxon>Mollusca</taxon>
        <taxon>Gastropoda</taxon>
        <taxon>Heterobranchia</taxon>
        <taxon>Euthyneura</taxon>
        <taxon>Panpulmonata</taxon>
        <taxon>Eupulmonata</taxon>
        <taxon>Stylommatophora</taxon>
        <taxon>Helicina</taxon>
        <taxon>Arionoidea</taxon>
        <taxon>Arionidae</taxon>
        <taxon>Arion</taxon>
    </lineage>
</organism>
<dbReference type="EMBL" id="HACG01026889">
    <property type="protein sequence ID" value="CEK73754.1"/>
    <property type="molecule type" value="Transcribed_RNA"/>
</dbReference>
<proteinExistence type="predicted"/>
<gene>
    <name evidence="2" type="primary">ORF88106</name>
    <name evidence="1" type="synonym">ORF88093</name>
</gene>
<dbReference type="EMBL" id="HACG01026887">
    <property type="protein sequence ID" value="CEK73752.1"/>
    <property type="molecule type" value="Transcribed_RNA"/>
</dbReference>
<feature type="non-terminal residue" evidence="2">
    <location>
        <position position="110"/>
    </location>
</feature>
<accession>A0A0B6ZYL7</accession>
<evidence type="ECO:0000313" key="1">
    <source>
        <dbReference type="EMBL" id="CEK73752.1"/>
    </source>
</evidence>
<evidence type="ECO:0000313" key="2">
    <source>
        <dbReference type="EMBL" id="CEK73754.1"/>
    </source>
</evidence>
<name>A0A0B6ZYL7_9EUPU</name>
<protein>
    <submittedName>
        <fullName evidence="2">Uncharacterized protein</fullName>
    </submittedName>
</protein>
<dbReference type="AlphaFoldDB" id="A0A0B6ZYL7"/>
<reference evidence="2" key="1">
    <citation type="submission" date="2014-12" db="EMBL/GenBank/DDBJ databases">
        <title>Insight into the proteome of Arion vulgaris.</title>
        <authorList>
            <person name="Aradska J."/>
            <person name="Bulat T."/>
            <person name="Smidak R."/>
            <person name="Sarate P."/>
            <person name="Gangsoo J."/>
            <person name="Sialana F."/>
            <person name="Bilban M."/>
            <person name="Lubec G."/>
        </authorList>
    </citation>
    <scope>NUCLEOTIDE SEQUENCE</scope>
    <source>
        <tissue evidence="2">Skin</tissue>
    </source>
</reference>